<accession>A0A1I5MM36</accession>
<evidence type="ECO:0000256" key="4">
    <source>
        <dbReference type="ARBA" id="ARBA00023004"/>
    </source>
</evidence>
<keyword evidence="3" id="KW-0560">Oxidoreductase</keyword>
<evidence type="ECO:0000256" key="3">
    <source>
        <dbReference type="ARBA" id="ARBA00023002"/>
    </source>
</evidence>
<dbReference type="AlphaFoldDB" id="A0A1I5MM36"/>
<dbReference type="EMBL" id="FOXH01000001">
    <property type="protein sequence ID" value="SFP10357.1"/>
    <property type="molecule type" value="Genomic_DNA"/>
</dbReference>
<evidence type="ECO:0000256" key="1">
    <source>
        <dbReference type="ARBA" id="ARBA00022723"/>
    </source>
</evidence>
<keyword evidence="9" id="KW-1185">Reference proteome</keyword>
<dbReference type="OrthoDB" id="9768662at2"/>
<dbReference type="SUPFAM" id="SSF51182">
    <property type="entry name" value="RmlC-like cupins"/>
    <property type="match status" value="1"/>
</dbReference>
<proteinExistence type="predicted"/>
<dbReference type="GO" id="GO:0006570">
    <property type="term" value="P:tyrosine metabolic process"/>
    <property type="evidence" value="ECO:0007669"/>
    <property type="project" value="InterPro"/>
</dbReference>
<dbReference type="GO" id="GO:0004411">
    <property type="term" value="F:homogentisate 1,2-dioxygenase activity"/>
    <property type="evidence" value="ECO:0007669"/>
    <property type="project" value="InterPro"/>
</dbReference>
<protein>
    <submittedName>
        <fullName evidence="8">Homogentisate 1,2-dioxygenase</fullName>
    </submittedName>
</protein>
<name>A0A1I5MM36_9BACT</name>
<dbReference type="RefSeq" id="WP_092011159.1">
    <property type="nucleotide sequence ID" value="NZ_FOXH01000001.1"/>
</dbReference>
<feature type="domain" description="Homogentisate 1,2-dioxygenase N-terminal" evidence="7">
    <location>
        <begin position="109"/>
        <end position="250"/>
    </location>
</feature>
<organism evidence="8 9">
    <name type="scientific">Pseudarcicella hirudinis</name>
    <dbReference type="NCBI Taxonomy" id="1079859"/>
    <lineage>
        <taxon>Bacteria</taxon>
        <taxon>Pseudomonadati</taxon>
        <taxon>Bacteroidota</taxon>
        <taxon>Cytophagia</taxon>
        <taxon>Cytophagales</taxon>
        <taxon>Flectobacillaceae</taxon>
        <taxon>Pseudarcicella</taxon>
    </lineage>
</organism>
<evidence type="ECO:0000259" key="7">
    <source>
        <dbReference type="Pfam" id="PF20510"/>
    </source>
</evidence>
<evidence type="ECO:0000256" key="6">
    <source>
        <dbReference type="PIRSR" id="PIRSR605708-2"/>
    </source>
</evidence>
<sequence>MPVYHKLGKIPPKRHTQFEKPNGGLFYEELFGTIGFDGMATLAYHFQRPTMVKAILESVDASPKIAIEKSVQSRKLIGFNIEAKDDFLDSRIPLLLNKDVLIGLAAPRNSLKSYFYKNADADELIFVHKGTGTLRTMLGNIPFEYGDYLVIPRGMIYQIDFDTNDNRLFYLESHSPLYTPKRYRNNFGQLSEHSPFCERDYKLPENLETHDEKGDFIIKIKKQGILHSVVYEAHPFDVVGWDGYNFPWGFSIHNFEPITGRIHQPPPVHQTFQTDAFVVCSFCPRLFDYHPKSIPAPYNHSNIDSDEVLYYVDGDFMSRNDVAAGHISLHPGGIPHGPHPGAMERSLGKTETYELAVMVDTFRPLMLTEEALKIDDGKYYQSWL</sequence>
<dbReference type="STRING" id="1079859.SAMN04515674_101358"/>
<dbReference type="Pfam" id="PF20510">
    <property type="entry name" value="HgmA_N"/>
    <property type="match status" value="1"/>
</dbReference>
<dbReference type="PANTHER" id="PTHR11056:SF0">
    <property type="entry name" value="HOMOGENTISATE 1,2-DIOXYGENASE"/>
    <property type="match status" value="1"/>
</dbReference>
<dbReference type="InterPro" id="IPR005708">
    <property type="entry name" value="Homogentis_dOase"/>
</dbReference>
<evidence type="ECO:0000256" key="2">
    <source>
        <dbReference type="ARBA" id="ARBA00022964"/>
    </source>
</evidence>
<feature type="binding site" evidence="6">
    <location>
        <position position="300"/>
    </location>
    <ligand>
        <name>Fe cation</name>
        <dbReference type="ChEBI" id="CHEBI:24875"/>
    </ligand>
</feature>
<keyword evidence="1 6" id="KW-0479">Metal-binding</keyword>
<keyword evidence="4 6" id="KW-0408">Iron</keyword>
<dbReference type="GO" id="GO:0046872">
    <property type="term" value="F:metal ion binding"/>
    <property type="evidence" value="ECO:0007669"/>
    <property type="project" value="UniProtKB-KW"/>
</dbReference>
<feature type="binding site" evidence="6">
    <location>
        <position position="306"/>
    </location>
    <ligand>
        <name>Fe cation</name>
        <dbReference type="ChEBI" id="CHEBI:24875"/>
    </ligand>
</feature>
<dbReference type="Proteomes" id="UP000199306">
    <property type="component" value="Unassembled WGS sequence"/>
</dbReference>
<dbReference type="InterPro" id="IPR046452">
    <property type="entry name" value="HgmA_N"/>
</dbReference>
<reference evidence="8 9" key="1">
    <citation type="submission" date="2016-10" db="EMBL/GenBank/DDBJ databases">
        <authorList>
            <person name="de Groot N.N."/>
        </authorList>
    </citation>
    <scope>NUCLEOTIDE SEQUENCE [LARGE SCALE GENOMIC DNA]</scope>
    <source>
        <strain evidence="9">E92,LMG 26720,CCM 7988</strain>
    </source>
</reference>
<evidence type="ECO:0000256" key="5">
    <source>
        <dbReference type="PIRSR" id="PIRSR605708-1"/>
    </source>
</evidence>
<feature type="binding site" evidence="6">
    <location>
        <position position="336"/>
    </location>
    <ligand>
        <name>Fe cation</name>
        <dbReference type="ChEBI" id="CHEBI:24875"/>
    </ligand>
</feature>
<dbReference type="InterPro" id="IPR011051">
    <property type="entry name" value="RmlC_Cupin_sf"/>
</dbReference>
<evidence type="ECO:0000313" key="8">
    <source>
        <dbReference type="EMBL" id="SFP10357.1"/>
    </source>
</evidence>
<dbReference type="PANTHER" id="PTHR11056">
    <property type="entry name" value="HOMOGENTISATE 1,2-DIOXYGENASE"/>
    <property type="match status" value="1"/>
</dbReference>
<dbReference type="GO" id="GO:0006559">
    <property type="term" value="P:L-phenylalanine catabolic process"/>
    <property type="evidence" value="ECO:0007669"/>
    <property type="project" value="InterPro"/>
</dbReference>
<feature type="binding site" evidence="6">
    <location>
        <position position="336"/>
    </location>
    <ligand>
        <name>homogentisate</name>
        <dbReference type="ChEBI" id="CHEBI:16169"/>
    </ligand>
</feature>
<feature type="active site" description="Proton acceptor" evidence="5">
    <location>
        <position position="263"/>
    </location>
</feature>
<comment type="cofactor">
    <cofactor evidence="6">
        <name>Fe cation</name>
        <dbReference type="ChEBI" id="CHEBI:24875"/>
    </cofactor>
</comment>
<dbReference type="GO" id="GO:0005737">
    <property type="term" value="C:cytoplasm"/>
    <property type="evidence" value="ECO:0007669"/>
    <property type="project" value="TreeGrafter"/>
</dbReference>
<gene>
    <name evidence="8" type="ORF">SAMN04515674_101358</name>
</gene>
<keyword evidence="2 8" id="KW-0223">Dioxygenase</keyword>
<evidence type="ECO:0000313" key="9">
    <source>
        <dbReference type="Proteomes" id="UP000199306"/>
    </source>
</evidence>